<reference evidence="2" key="1">
    <citation type="journal article" date="2024" name="Proc. Natl. Acad. Sci. U.S.A.">
        <title>Extraordinary preservation of gene collinearity over three hundred million years revealed in homosporous lycophytes.</title>
        <authorList>
            <person name="Li C."/>
            <person name="Wickell D."/>
            <person name="Kuo L.Y."/>
            <person name="Chen X."/>
            <person name="Nie B."/>
            <person name="Liao X."/>
            <person name="Peng D."/>
            <person name="Ji J."/>
            <person name="Jenkins J."/>
            <person name="Williams M."/>
            <person name="Shu S."/>
            <person name="Plott C."/>
            <person name="Barry K."/>
            <person name="Rajasekar S."/>
            <person name="Grimwood J."/>
            <person name="Han X."/>
            <person name="Sun S."/>
            <person name="Hou Z."/>
            <person name="He W."/>
            <person name="Dai G."/>
            <person name="Sun C."/>
            <person name="Schmutz J."/>
            <person name="Leebens-Mack J.H."/>
            <person name="Li F.W."/>
            <person name="Wang L."/>
        </authorList>
    </citation>
    <scope>NUCLEOTIDE SEQUENCE [LARGE SCALE GENOMIC DNA]</scope>
    <source>
        <strain evidence="2">cv. PW_Plant_1</strain>
    </source>
</reference>
<dbReference type="Proteomes" id="UP001162992">
    <property type="component" value="Chromosome 1"/>
</dbReference>
<organism evidence="1 2">
    <name type="scientific">Diphasiastrum complanatum</name>
    <name type="common">Issler's clubmoss</name>
    <name type="synonym">Lycopodium complanatum</name>
    <dbReference type="NCBI Taxonomy" id="34168"/>
    <lineage>
        <taxon>Eukaryota</taxon>
        <taxon>Viridiplantae</taxon>
        <taxon>Streptophyta</taxon>
        <taxon>Embryophyta</taxon>
        <taxon>Tracheophyta</taxon>
        <taxon>Lycopodiopsida</taxon>
        <taxon>Lycopodiales</taxon>
        <taxon>Lycopodiaceae</taxon>
        <taxon>Lycopodioideae</taxon>
        <taxon>Diphasiastrum</taxon>
    </lineage>
</organism>
<name>A0ACC2EMN5_DIPCM</name>
<evidence type="ECO:0000313" key="2">
    <source>
        <dbReference type="Proteomes" id="UP001162992"/>
    </source>
</evidence>
<accession>A0ACC2EMN5</accession>
<proteinExistence type="predicted"/>
<protein>
    <submittedName>
        <fullName evidence="1">Uncharacterized protein</fullName>
    </submittedName>
</protein>
<evidence type="ECO:0000313" key="1">
    <source>
        <dbReference type="EMBL" id="KAJ7567724.1"/>
    </source>
</evidence>
<sequence>MANQSIVQKLKKAWASEVQDEEKLAVHLRLVRAAALFAGAIFFMRNFGDSMAI</sequence>
<dbReference type="EMBL" id="CM055092">
    <property type="protein sequence ID" value="KAJ7567724.1"/>
    <property type="molecule type" value="Genomic_DNA"/>
</dbReference>
<comment type="caution">
    <text evidence="1">The sequence shown here is derived from an EMBL/GenBank/DDBJ whole genome shotgun (WGS) entry which is preliminary data.</text>
</comment>
<keyword evidence="2" id="KW-1185">Reference proteome</keyword>
<gene>
    <name evidence="1" type="ORF">O6H91_01G004000</name>
</gene>